<accession>A0A7R9MFS1</accession>
<dbReference type="Pfam" id="PF00248">
    <property type="entry name" value="Aldo_ket_red"/>
    <property type="match status" value="1"/>
</dbReference>
<reference evidence="5" key="1">
    <citation type="submission" date="2020-11" db="EMBL/GenBank/DDBJ databases">
        <authorList>
            <person name="Tran Van P."/>
        </authorList>
    </citation>
    <scope>NUCLEOTIDE SEQUENCE</scope>
</reference>
<dbReference type="PIRSF" id="PIRSF000097">
    <property type="entry name" value="AKR"/>
    <property type="match status" value="1"/>
</dbReference>
<gene>
    <name evidence="5" type="ORF">ONB1V03_LOCUS15995</name>
</gene>
<feature type="binding site" evidence="2">
    <location>
        <position position="134"/>
    </location>
    <ligand>
        <name>substrate</name>
    </ligand>
</feature>
<name>A0A7R9MFS1_9ACAR</name>
<feature type="domain" description="NADP-dependent oxidoreductase" evidence="4">
    <location>
        <begin position="34"/>
        <end position="222"/>
    </location>
</feature>
<dbReference type="Gene3D" id="3.20.20.100">
    <property type="entry name" value="NADP-dependent oxidoreductase domain"/>
    <property type="match status" value="1"/>
</dbReference>
<feature type="site" description="Lowers pKa of active site Tyr" evidence="3">
    <location>
        <position position="100"/>
    </location>
</feature>
<dbReference type="PRINTS" id="PR00069">
    <property type="entry name" value="ALDKETRDTASE"/>
</dbReference>
<organism evidence="5">
    <name type="scientific">Oppiella nova</name>
    <dbReference type="NCBI Taxonomy" id="334625"/>
    <lineage>
        <taxon>Eukaryota</taxon>
        <taxon>Metazoa</taxon>
        <taxon>Ecdysozoa</taxon>
        <taxon>Arthropoda</taxon>
        <taxon>Chelicerata</taxon>
        <taxon>Arachnida</taxon>
        <taxon>Acari</taxon>
        <taxon>Acariformes</taxon>
        <taxon>Sarcoptiformes</taxon>
        <taxon>Oribatida</taxon>
        <taxon>Brachypylina</taxon>
        <taxon>Oppioidea</taxon>
        <taxon>Oppiidae</taxon>
        <taxon>Oppiella</taxon>
    </lineage>
</organism>
<dbReference type="Proteomes" id="UP000728032">
    <property type="component" value="Unassembled WGS sequence"/>
</dbReference>
<dbReference type="InterPro" id="IPR023210">
    <property type="entry name" value="NADP_OxRdtase_dom"/>
</dbReference>
<keyword evidence="6" id="KW-1185">Reference proteome</keyword>
<evidence type="ECO:0000256" key="1">
    <source>
        <dbReference type="PIRSR" id="PIRSR000097-1"/>
    </source>
</evidence>
<dbReference type="InterPro" id="IPR036812">
    <property type="entry name" value="NAD(P)_OxRdtase_dom_sf"/>
</dbReference>
<dbReference type="InterPro" id="IPR018170">
    <property type="entry name" value="Aldo/ket_reductase_CS"/>
</dbReference>
<protein>
    <recommendedName>
        <fullName evidence="4">NADP-dependent oxidoreductase domain-containing protein</fullName>
    </recommendedName>
</protein>
<dbReference type="OrthoDB" id="6499785at2759"/>
<dbReference type="PANTHER" id="PTHR11732">
    <property type="entry name" value="ALDO/KETO REDUCTASE"/>
    <property type="match status" value="1"/>
</dbReference>
<dbReference type="PROSITE" id="PS00798">
    <property type="entry name" value="ALDOKETO_REDUCTASE_1"/>
    <property type="match status" value="1"/>
</dbReference>
<dbReference type="AlphaFoldDB" id="A0A7R9MFS1"/>
<proteinExistence type="predicted"/>
<evidence type="ECO:0000259" key="4">
    <source>
        <dbReference type="Pfam" id="PF00248"/>
    </source>
</evidence>
<dbReference type="CDD" id="cd19071">
    <property type="entry name" value="AKR_AKR1-5-like"/>
    <property type="match status" value="1"/>
</dbReference>
<dbReference type="EMBL" id="CAJPVJ010017290">
    <property type="protein sequence ID" value="CAG2176561.1"/>
    <property type="molecule type" value="Genomic_DNA"/>
</dbReference>
<feature type="active site" description="Proton donor" evidence="1">
    <location>
        <position position="71"/>
    </location>
</feature>
<evidence type="ECO:0000313" key="6">
    <source>
        <dbReference type="Proteomes" id="UP000728032"/>
    </source>
</evidence>
<dbReference type="SUPFAM" id="SSF51430">
    <property type="entry name" value="NAD(P)-linked oxidoreductase"/>
    <property type="match status" value="1"/>
</dbReference>
<sequence length="230" mass="25074">MIKSMITVLGYSQAQNVSRVVHLNNGIDCPIVGLGTGGHRAGGPPQDKVVIQMVHDAVEVGYRHIDTASNYFNEEAIGKAITDLIATGKVKRQDMFITTKITANETDSRAEALSGVHLALQKLNTTYVDLMLIHRASNISEVNDEVWKGLEEALSQKLVKSIGISNFDVSQMESLMKTAKVIPAMLQVESHPQENQNQLIKFCNQYNIRVTAYSPLGAGTLITNPTIGAI</sequence>
<evidence type="ECO:0000256" key="2">
    <source>
        <dbReference type="PIRSR" id="PIRSR000097-2"/>
    </source>
</evidence>
<dbReference type="PROSITE" id="PS00062">
    <property type="entry name" value="ALDOKETO_REDUCTASE_2"/>
    <property type="match status" value="1"/>
</dbReference>
<feature type="non-terminal residue" evidence="5">
    <location>
        <position position="1"/>
    </location>
</feature>
<dbReference type="EMBL" id="OC932115">
    <property type="protein sequence ID" value="CAD7659399.1"/>
    <property type="molecule type" value="Genomic_DNA"/>
</dbReference>
<dbReference type="GO" id="GO:0016491">
    <property type="term" value="F:oxidoreductase activity"/>
    <property type="evidence" value="ECO:0007669"/>
    <property type="project" value="InterPro"/>
</dbReference>
<evidence type="ECO:0000313" key="5">
    <source>
        <dbReference type="EMBL" id="CAD7659399.1"/>
    </source>
</evidence>
<dbReference type="InterPro" id="IPR020471">
    <property type="entry name" value="AKR"/>
</dbReference>
<evidence type="ECO:0000256" key="3">
    <source>
        <dbReference type="PIRSR" id="PIRSR000097-3"/>
    </source>
</evidence>